<dbReference type="Gene3D" id="2.60.40.10">
    <property type="entry name" value="Immunoglobulins"/>
    <property type="match status" value="1"/>
</dbReference>
<gene>
    <name evidence="2" type="ORF">SAE01_24860</name>
</gene>
<accession>A0A512BDF6</accession>
<protein>
    <submittedName>
        <fullName evidence="2">DUF5103 domain-containing protein</fullName>
    </submittedName>
</protein>
<dbReference type="Proteomes" id="UP000321513">
    <property type="component" value="Unassembled WGS sequence"/>
</dbReference>
<organism evidence="2 3">
    <name type="scientific">Segetibacter aerophilus</name>
    <dbReference type="NCBI Taxonomy" id="670293"/>
    <lineage>
        <taxon>Bacteria</taxon>
        <taxon>Pseudomonadati</taxon>
        <taxon>Bacteroidota</taxon>
        <taxon>Chitinophagia</taxon>
        <taxon>Chitinophagales</taxon>
        <taxon>Chitinophagaceae</taxon>
        <taxon>Segetibacter</taxon>
    </lineage>
</organism>
<reference evidence="2 3" key="1">
    <citation type="submission" date="2019-07" db="EMBL/GenBank/DDBJ databases">
        <title>Whole genome shotgun sequence of Segetibacter aerophilus NBRC 106135.</title>
        <authorList>
            <person name="Hosoyama A."/>
            <person name="Uohara A."/>
            <person name="Ohji S."/>
            <person name="Ichikawa N."/>
        </authorList>
    </citation>
    <scope>NUCLEOTIDE SEQUENCE [LARGE SCALE GENOMIC DNA]</scope>
    <source>
        <strain evidence="2 3">NBRC 106135</strain>
    </source>
</reference>
<evidence type="ECO:0000259" key="1">
    <source>
        <dbReference type="Pfam" id="PF17116"/>
    </source>
</evidence>
<dbReference type="SUPFAM" id="SSF81296">
    <property type="entry name" value="E set domains"/>
    <property type="match status" value="1"/>
</dbReference>
<dbReference type="Pfam" id="PF17116">
    <property type="entry name" value="T9SS_plug_1st"/>
    <property type="match status" value="1"/>
</dbReference>
<feature type="domain" description="Type 9 secretion system plug protein N-terminal" evidence="1">
    <location>
        <begin position="4"/>
        <end position="129"/>
    </location>
</feature>
<comment type="caution">
    <text evidence="2">The sequence shown here is derived from an EMBL/GenBank/DDBJ whole genome shotgun (WGS) entry which is preliminary data.</text>
</comment>
<evidence type="ECO:0000313" key="2">
    <source>
        <dbReference type="EMBL" id="GEO09990.1"/>
    </source>
</evidence>
<dbReference type="EMBL" id="BJYT01000008">
    <property type="protein sequence ID" value="GEO09990.1"/>
    <property type="molecule type" value="Genomic_DNA"/>
</dbReference>
<dbReference type="AlphaFoldDB" id="A0A512BDF6"/>
<proteinExistence type="predicted"/>
<name>A0A512BDF6_9BACT</name>
<sequence>MPNIQGIKLYLQGNQLGYPIIGLNSNELLELHFDDMEGRVKNYYYTFQLCNADWTPVDLSTFDYLKGFSQIRLNQYRLSSISQSKYVHYQAVLPDRNCVPSKSGNYLLKVFLDGDTSKLAFTRRVLVYEKLADVGTKVVQPFNSQIFRTHQKIEFQVNKGQLNIVNPVQQIKAVVLQNFRWDNAKMNIPPTFIRNNMMEFSTENDLIFPAGKEFRWADLRSFHYQSERVAKADFLPGDINVYLQVDPERTQMRYLKFTDYNGLYFVESTEVSNPWWQTDYANVHFTFMPQGNVPYPNKKVFVVGEMNKYNMNDTSAMTYNVTKGVYEKTLYLKQGYYSYTYVTKDAGNRNSIASVEQTDGNYWETENDYTVLIYYRSLSGRHDELIGVSSINSLQSRRIGF</sequence>
<evidence type="ECO:0000313" key="3">
    <source>
        <dbReference type="Proteomes" id="UP000321513"/>
    </source>
</evidence>
<dbReference type="InterPro" id="IPR031345">
    <property type="entry name" value="T9SS_Plug_N"/>
</dbReference>
<keyword evidence="3" id="KW-1185">Reference proteome</keyword>
<dbReference type="InterPro" id="IPR013783">
    <property type="entry name" value="Ig-like_fold"/>
</dbReference>
<dbReference type="InterPro" id="IPR014756">
    <property type="entry name" value="Ig_E-set"/>
</dbReference>